<protein>
    <submittedName>
        <fullName evidence="2">AbrB/MazE/SpoVT family DNA-binding domain-containing protein</fullName>
    </submittedName>
</protein>
<proteinExistence type="predicted"/>
<dbReference type="SUPFAM" id="SSF89447">
    <property type="entry name" value="AbrB/MazE/MraZ-like"/>
    <property type="match status" value="1"/>
</dbReference>
<dbReference type="AlphaFoldDB" id="A0A7C9ITD6"/>
<keyword evidence="2" id="KW-0238">DNA-binding</keyword>
<dbReference type="Pfam" id="PF04014">
    <property type="entry name" value="MazE_antitoxin"/>
    <property type="match status" value="1"/>
</dbReference>
<reference evidence="2 3" key="1">
    <citation type="submission" date="2020-01" db="EMBL/GenBank/DDBJ databases">
        <title>Genome sequence of Desulfovibrio aerotolerans DSM 16695(T).</title>
        <authorList>
            <person name="Karnachuk O."/>
            <person name="Avakyan M."/>
            <person name="Mardanov A."/>
            <person name="Kadnikov V."/>
            <person name="Ravin N."/>
        </authorList>
    </citation>
    <scope>NUCLEOTIDE SEQUENCE [LARGE SCALE GENOMIC DNA]</scope>
    <source>
        <strain evidence="2 3">DSM 16695</strain>
    </source>
</reference>
<dbReference type="SMART" id="SM00966">
    <property type="entry name" value="SpoVT_AbrB"/>
    <property type="match status" value="1"/>
</dbReference>
<feature type="domain" description="SpoVT-AbrB" evidence="1">
    <location>
        <begin position="6"/>
        <end position="51"/>
    </location>
</feature>
<dbReference type="InterPro" id="IPR037914">
    <property type="entry name" value="SpoVT-AbrB_sf"/>
</dbReference>
<accession>A0A7C9ITD6</accession>
<dbReference type="GO" id="GO:0097351">
    <property type="term" value="F:toxin sequestering activity"/>
    <property type="evidence" value="ECO:0007669"/>
    <property type="project" value="InterPro"/>
</dbReference>
<sequence length="81" mass="8634">MEVTLSKWGNSLGLRIPKNLAAEAGVAAGDVLDLVATPEGIVVKKACKRPRYDLNTLLAGVRDDNRHGAIDLDGPQGRELL</sequence>
<keyword evidence="3" id="KW-1185">Reference proteome</keyword>
<dbReference type="GO" id="GO:0003677">
    <property type="term" value="F:DNA binding"/>
    <property type="evidence" value="ECO:0007669"/>
    <property type="project" value="UniProtKB-KW"/>
</dbReference>
<dbReference type="OrthoDB" id="9795766at2"/>
<evidence type="ECO:0000259" key="1">
    <source>
        <dbReference type="SMART" id="SM00966"/>
    </source>
</evidence>
<dbReference type="EMBL" id="WVUD01000004">
    <property type="protein sequence ID" value="MYL82280.1"/>
    <property type="molecule type" value="Genomic_DNA"/>
</dbReference>
<dbReference type="InterPro" id="IPR039052">
    <property type="entry name" value="Antitox_PemI-like"/>
</dbReference>
<dbReference type="Gene3D" id="2.10.260.10">
    <property type="match status" value="1"/>
</dbReference>
<dbReference type="PANTHER" id="PTHR40516:SF1">
    <property type="entry name" value="ANTITOXIN CHPS-RELATED"/>
    <property type="match status" value="1"/>
</dbReference>
<comment type="caution">
    <text evidence="2">The sequence shown here is derived from an EMBL/GenBank/DDBJ whole genome shotgun (WGS) entry which is preliminary data.</text>
</comment>
<evidence type="ECO:0000313" key="3">
    <source>
        <dbReference type="Proteomes" id="UP000482487"/>
    </source>
</evidence>
<dbReference type="Proteomes" id="UP000482487">
    <property type="component" value="Unassembled WGS sequence"/>
</dbReference>
<organism evidence="2 3">
    <name type="scientific">Solidesulfovibrio aerotolerans</name>
    <dbReference type="NCBI Taxonomy" id="295255"/>
    <lineage>
        <taxon>Bacteria</taxon>
        <taxon>Pseudomonadati</taxon>
        <taxon>Thermodesulfobacteriota</taxon>
        <taxon>Desulfovibrionia</taxon>
        <taxon>Desulfovibrionales</taxon>
        <taxon>Desulfovibrionaceae</taxon>
        <taxon>Solidesulfovibrio</taxon>
    </lineage>
</organism>
<dbReference type="PANTHER" id="PTHR40516">
    <property type="entry name" value="ANTITOXIN CHPS-RELATED"/>
    <property type="match status" value="1"/>
</dbReference>
<dbReference type="InterPro" id="IPR007159">
    <property type="entry name" value="SpoVT-AbrB_dom"/>
</dbReference>
<name>A0A7C9ITD6_9BACT</name>
<gene>
    <name evidence="2" type="ORF">GTA51_03895</name>
</gene>
<dbReference type="RefSeq" id="WP_160958857.1">
    <property type="nucleotide sequence ID" value="NZ_WVUD01000004.1"/>
</dbReference>
<evidence type="ECO:0000313" key="2">
    <source>
        <dbReference type="EMBL" id="MYL82280.1"/>
    </source>
</evidence>